<proteinExistence type="predicted"/>
<gene>
    <name evidence="2" type="primary">SPMIP10</name>
</gene>
<dbReference type="GeneTree" id="ENSGT00390000006935"/>
<dbReference type="Proteomes" id="UP000002279">
    <property type="component" value="Chromosome X5"/>
</dbReference>
<feature type="region of interest" description="Disordered" evidence="1">
    <location>
        <begin position="101"/>
        <end position="132"/>
    </location>
</feature>
<dbReference type="PANTHER" id="PTHR35247">
    <property type="entry name" value="TESTIS-EXPRESSED PROTEIN 43"/>
    <property type="match status" value="1"/>
</dbReference>
<reference evidence="2" key="2">
    <citation type="submission" date="2025-08" db="UniProtKB">
        <authorList>
            <consortium name="Ensembl"/>
        </authorList>
    </citation>
    <scope>IDENTIFICATION</scope>
    <source>
        <strain evidence="2">Glennie</strain>
    </source>
</reference>
<keyword evidence="3" id="KW-1185">Reference proteome</keyword>
<reference evidence="2" key="3">
    <citation type="submission" date="2025-09" db="UniProtKB">
        <authorList>
            <consortium name="Ensembl"/>
        </authorList>
    </citation>
    <scope>IDENTIFICATION</scope>
    <source>
        <strain evidence="2">Glennie</strain>
    </source>
</reference>
<evidence type="ECO:0000313" key="3">
    <source>
        <dbReference type="Proteomes" id="UP000002279"/>
    </source>
</evidence>
<reference evidence="2 3" key="1">
    <citation type="journal article" date="2008" name="Nature">
        <title>Genome analysis of the platypus reveals unique signatures of evolution.</title>
        <authorList>
            <person name="Warren W.C."/>
            <person name="Hillier L.W."/>
            <person name="Marshall Graves J.A."/>
            <person name="Birney E."/>
            <person name="Ponting C.P."/>
            <person name="Grutzner F."/>
            <person name="Belov K."/>
            <person name="Miller W."/>
            <person name="Clarke L."/>
            <person name="Chinwalla A.T."/>
            <person name="Yang S.P."/>
            <person name="Heger A."/>
            <person name="Locke D.P."/>
            <person name="Miethke P."/>
            <person name="Waters P.D."/>
            <person name="Veyrunes F."/>
            <person name="Fulton L."/>
            <person name="Fulton B."/>
            <person name="Graves T."/>
            <person name="Wallis J."/>
            <person name="Puente X.S."/>
            <person name="Lopez-Otin C."/>
            <person name="Ordonez G.R."/>
            <person name="Eichler E.E."/>
            <person name="Chen L."/>
            <person name="Cheng Z."/>
            <person name="Deakin J.E."/>
            <person name="Alsop A."/>
            <person name="Thompson K."/>
            <person name="Kirby P."/>
            <person name="Papenfuss A.T."/>
            <person name="Wakefield M.J."/>
            <person name="Olender T."/>
            <person name="Lancet D."/>
            <person name="Huttley G.A."/>
            <person name="Smit A.F."/>
            <person name="Pask A."/>
            <person name="Temple-Smith P."/>
            <person name="Batzer M.A."/>
            <person name="Walker J.A."/>
            <person name="Konkel M.K."/>
            <person name="Harris R.S."/>
            <person name="Whittington C.M."/>
            <person name="Wong E.S."/>
            <person name="Gemmell N.J."/>
            <person name="Buschiazzo E."/>
            <person name="Vargas Jentzsch I.M."/>
            <person name="Merkel A."/>
            <person name="Schmitz J."/>
            <person name="Zemann A."/>
            <person name="Churakov G."/>
            <person name="Kriegs J.O."/>
            <person name="Brosius J."/>
            <person name="Murchison E.P."/>
            <person name="Sachidanandam R."/>
            <person name="Smith C."/>
            <person name="Hannon G.J."/>
            <person name="Tsend-Ayush E."/>
            <person name="McMillan D."/>
            <person name="Attenborough R."/>
            <person name="Rens W."/>
            <person name="Ferguson-Smith M."/>
            <person name="Lefevre C.M."/>
            <person name="Sharp J.A."/>
            <person name="Nicholas K.R."/>
            <person name="Ray D.A."/>
            <person name="Kube M."/>
            <person name="Reinhardt R."/>
            <person name="Pringle T.H."/>
            <person name="Taylor J."/>
            <person name="Jones R.C."/>
            <person name="Nixon B."/>
            <person name="Dacheux J.L."/>
            <person name="Niwa H."/>
            <person name="Sekita Y."/>
            <person name="Huang X."/>
            <person name="Stark A."/>
            <person name="Kheradpour P."/>
            <person name="Kellis M."/>
            <person name="Flicek P."/>
            <person name="Chen Y."/>
            <person name="Webber C."/>
            <person name="Hardison R."/>
            <person name="Nelson J."/>
            <person name="Hallsworth-Pepin K."/>
            <person name="Delehaunty K."/>
            <person name="Markovic C."/>
            <person name="Minx P."/>
            <person name="Feng Y."/>
            <person name="Kremitzki C."/>
            <person name="Mitreva M."/>
            <person name="Glasscock J."/>
            <person name="Wylie T."/>
            <person name="Wohldmann P."/>
            <person name="Thiru P."/>
            <person name="Nhan M.N."/>
            <person name="Pohl C.S."/>
            <person name="Smith S.M."/>
            <person name="Hou S."/>
            <person name="Nefedov M."/>
            <person name="de Jong P.J."/>
            <person name="Renfree M.B."/>
            <person name="Mardis E.R."/>
            <person name="Wilson R.K."/>
        </authorList>
    </citation>
    <scope>NUCLEOTIDE SEQUENCE [LARGE SCALE GENOMIC DNA]</scope>
    <source>
        <strain evidence="2 3">Glennie</strain>
    </source>
</reference>
<name>A0A6I8PA26_ORNAN</name>
<dbReference type="PANTHER" id="PTHR35247:SF1">
    <property type="entry name" value="TESTIS-EXPRESSED PROTEIN 43"/>
    <property type="match status" value="1"/>
</dbReference>
<evidence type="ECO:0008006" key="4">
    <source>
        <dbReference type="Google" id="ProtNLM"/>
    </source>
</evidence>
<sequence>MPSSVVCGQWLPWLPKCQRAVGGACCTIEACLCHRSHRQQWQGPEAFALGVAGTEQSCQGRSMAAAPISEGPDKDVQRSHRQQWQGPEAFALGVAGTEQSCQGRSMAAAPTSDGPDKDVQRNSGHLPRFSPRQTGLLPHRYVMPWKYDMVHRHVVLKQAELAGIYAGPLEDPLFWGQSERLCHGEDRKTLLQKIPEDMEIKDISVKSPLSKYQSTMVSYGYRRKLI</sequence>
<dbReference type="Pfam" id="PF14983">
    <property type="entry name" value="SPMIP10-like"/>
    <property type="match status" value="1"/>
</dbReference>
<evidence type="ECO:0000256" key="1">
    <source>
        <dbReference type="SAM" id="MobiDB-lite"/>
    </source>
</evidence>
<dbReference type="OMA" id="GPEAFEC"/>
<dbReference type="InParanoid" id="A0A6I8PA26"/>
<dbReference type="Ensembl" id="ENSOANT00000051886.1">
    <property type="protein sequence ID" value="ENSOANP00000051208.1"/>
    <property type="gene ID" value="ENSOANG00000040947.1"/>
</dbReference>
<dbReference type="Bgee" id="ENSOANG00000040947">
    <property type="expression patterns" value="Expressed in testis"/>
</dbReference>
<dbReference type="InterPro" id="IPR027965">
    <property type="entry name" value="SPMIP10"/>
</dbReference>
<organism evidence="2 3">
    <name type="scientific">Ornithorhynchus anatinus</name>
    <name type="common">Duckbill platypus</name>
    <dbReference type="NCBI Taxonomy" id="9258"/>
    <lineage>
        <taxon>Eukaryota</taxon>
        <taxon>Metazoa</taxon>
        <taxon>Chordata</taxon>
        <taxon>Craniata</taxon>
        <taxon>Vertebrata</taxon>
        <taxon>Euteleostomi</taxon>
        <taxon>Mammalia</taxon>
        <taxon>Monotremata</taxon>
        <taxon>Ornithorhynchidae</taxon>
        <taxon>Ornithorhynchus</taxon>
    </lineage>
</organism>
<protein>
    <recommendedName>
        <fullName evidence="4">Testis expressed 43</fullName>
    </recommendedName>
</protein>
<dbReference type="AlphaFoldDB" id="A0A6I8PA26"/>
<accession>A0A6I8PA26</accession>
<feature type="region of interest" description="Disordered" evidence="1">
    <location>
        <begin position="60"/>
        <end position="83"/>
    </location>
</feature>
<evidence type="ECO:0000313" key="2">
    <source>
        <dbReference type="Ensembl" id="ENSOANP00000051208.1"/>
    </source>
</evidence>